<proteinExistence type="predicted"/>
<dbReference type="Proteomes" id="UP001152320">
    <property type="component" value="Chromosome 9"/>
</dbReference>
<evidence type="ECO:0000256" key="8">
    <source>
        <dbReference type="ARBA" id="ARBA00023134"/>
    </source>
</evidence>
<dbReference type="InterPro" id="IPR001245">
    <property type="entry name" value="Ser-Thr/Tyr_kinase_cat_dom"/>
</dbReference>
<dbReference type="GO" id="GO:0005886">
    <property type="term" value="C:plasma membrane"/>
    <property type="evidence" value="ECO:0007669"/>
    <property type="project" value="UniProtKB-SubCell"/>
</dbReference>
<keyword evidence="11" id="KW-0325">Glycoprotein</keyword>
<evidence type="ECO:0000259" key="15">
    <source>
        <dbReference type="PROSITE" id="PS50011"/>
    </source>
</evidence>
<protein>
    <recommendedName>
        <fullName evidence="3">guanylate cyclase</fullName>
        <ecNumber evidence="3">4.6.1.2</ecNumber>
    </recommendedName>
</protein>
<dbReference type="InterPro" id="IPR001054">
    <property type="entry name" value="A/G_cyclase"/>
</dbReference>
<dbReference type="SMART" id="SM00044">
    <property type="entry name" value="CYCc"/>
    <property type="match status" value="1"/>
</dbReference>
<dbReference type="InterPro" id="IPR028082">
    <property type="entry name" value="Peripla_BP_I"/>
</dbReference>
<keyword evidence="9" id="KW-0472">Membrane</keyword>
<organism evidence="17 18">
    <name type="scientific">Holothuria leucospilota</name>
    <name type="common">Black long sea cucumber</name>
    <name type="synonym">Mertensiothuria leucospilota</name>
    <dbReference type="NCBI Taxonomy" id="206669"/>
    <lineage>
        <taxon>Eukaryota</taxon>
        <taxon>Metazoa</taxon>
        <taxon>Echinodermata</taxon>
        <taxon>Eleutherozoa</taxon>
        <taxon>Echinozoa</taxon>
        <taxon>Holothuroidea</taxon>
        <taxon>Aspidochirotacea</taxon>
        <taxon>Aspidochirotida</taxon>
        <taxon>Holothuriidae</taxon>
        <taxon>Holothuria</taxon>
    </lineage>
</organism>
<evidence type="ECO:0000256" key="13">
    <source>
        <dbReference type="ARBA" id="ARBA00023293"/>
    </source>
</evidence>
<evidence type="ECO:0000256" key="14">
    <source>
        <dbReference type="SAM" id="Coils"/>
    </source>
</evidence>
<dbReference type="InterPro" id="IPR000719">
    <property type="entry name" value="Prot_kinase_dom"/>
</dbReference>
<dbReference type="SUPFAM" id="SSF55073">
    <property type="entry name" value="Nucleotide cyclase"/>
    <property type="match status" value="1"/>
</dbReference>
<dbReference type="GO" id="GO:0005524">
    <property type="term" value="F:ATP binding"/>
    <property type="evidence" value="ECO:0007669"/>
    <property type="project" value="InterPro"/>
</dbReference>
<dbReference type="Pfam" id="PF07714">
    <property type="entry name" value="PK_Tyr_Ser-Thr"/>
    <property type="match status" value="1"/>
</dbReference>
<dbReference type="PRINTS" id="PR00255">
    <property type="entry name" value="NATPEPTIDER"/>
</dbReference>
<dbReference type="SUPFAM" id="SSF56112">
    <property type="entry name" value="Protein kinase-like (PK-like)"/>
    <property type="match status" value="1"/>
</dbReference>
<dbReference type="SUPFAM" id="SSF53822">
    <property type="entry name" value="Periplasmic binding protein-like I"/>
    <property type="match status" value="1"/>
</dbReference>
<dbReference type="InterPro" id="IPR001828">
    <property type="entry name" value="ANF_lig-bd_rcpt"/>
</dbReference>
<dbReference type="GO" id="GO:0005525">
    <property type="term" value="F:GTP binding"/>
    <property type="evidence" value="ECO:0007669"/>
    <property type="project" value="UniProtKB-KW"/>
</dbReference>
<dbReference type="GO" id="GO:0007168">
    <property type="term" value="P:receptor guanylyl cyclase signaling pathway"/>
    <property type="evidence" value="ECO:0007669"/>
    <property type="project" value="TreeGrafter"/>
</dbReference>
<dbReference type="PANTHER" id="PTHR11920">
    <property type="entry name" value="GUANYLYL CYCLASE"/>
    <property type="match status" value="1"/>
</dbReference>
<dbReference type="Gene3D" id="3.30.70.1230">
    <property type="entry name" value="Nucleotide cyclase"/>
    <property type="match status" value="1"/>
</dbReference>
<keyword evidence="5" id="KW-0732">Signal</keyword>
<dbReference type="InterPro" id="IPR050401">
    <property type="entry name" value="Cyclic_nucleotide_synthase"/>
</dbReference>
<dbReference type="Pfam" id="PF00211">
    <property type="entry name" value="Guanylate_cyc"/>
    <property type="match status" value="1"/>
</dbReference>
<reference evidence="17" key="1">
    <citation type="submission" date="2021-10" db="EMBL/GenBank/DDBJ databases">
        <title>Tropical sea cucumber genome reveals ecological adaptation and Cuvierian tubules defense mechanism.</title>
        <authorList>
            <person name="Chen T."/>
        </authorList>
    </citation>
    <scope>NUCLEOTIDE SEQUENCE</scope>
    <source>
        <strain evidence="17">Nanhai2018</strain>
        <tissue evidence="17">Muscle</tissue>
    </source>
</reference>
<dbReference type="OrthoDB" id="1890790at2759"/>
<dbReference type="PANTHER" id="PTHR11920:SF494">
    <property type="entry name" value="ATRIAL NATRIURETIC PEPTIDE RECEPTOR 2"/>
    <property type="match status" value="1"/>
</dbReference>
<feature type="domain" description="Protein kinase" evidence="15">
    <location>
        <begin position="138"/>
        <end position="458"/>
    </location>
</feature>
<evidence type="ECO:0000259" key="16">
    <source>
        <dbReference type="PROSITE" id="PS50125"/>
    </source>
</evidence>
<dbReference type="GO" id="GO:0004672">
    <property type="term" value="F:protein kinase activity"/>
    <property type="evidence" value="ECO:0007669"/>
    <property type="project" value="InterPro"/>
</dbReference>
<evidence type="ECO:0000256" key="3">
    <source>
        <dbReference type="ARBA" id="ARBA00012202"/>
    </source>
</evidence>
<dbReference type="CDD" id="cd07302">
    <property type="entry name" value="CHD"/>
    <property type="match status" value="1"/>
</dbReference>
<keyword evidence="13" id="KW-0141">cGMP biosynthesis</keyword>
<keyword evidence="8" id="KW-0342">GTP-binding</keyword>
<keyword evidence="14" id="KW-0175">Coiled coil</keyword>
<dbReference type="GO" id="GO:0004383">
    <property type="term" value="F:guanylate cyclase activity"/>
    <property type="evidence" value="ECO:0007669"/>
    <property type="project" value="UniProtKB-EC"/>
</dbReference>
<evidence type="ECO:0000313" key="18">
    <source>
        <dbReference type="Proteomes" id="UP001152320"/>
    </source>
</evidence>
<dbReference type="AlphaFoldDB" id="A0A9Q1C0W9"/>
<feature type="coiled-coil region" evidence="14">
    <location>
        <begin position="399"/>
        <end position="426"/>
    </location>
</feature>
<keyword evidence="18" id="KW-1185">Reference proteome</keyword>
<comment type="catalytic activity">
    <reaction evidence="1">
        <text>GTP = 3',5'-cyclic GMP + diphosphate</text>
        <dbReference type="Rhea" id="RHEA:13665"/>
        <dbReference type="ChEBI" id="CHEBI:33019"/>
        <dbReference type="ChEBI" id="CHEBI:37565"/>
        <dbReference type="ChEBI" id="CHEBI:57746"/>
        <dbReference type="EC" id="4.6.1.2"/>
    </reaction>
</comment>
<accession>A0A9Q1C0W9</accession>
<evidence type="ECO:0000256" key="1">
    <source>
        <dbReference type="ARBA" id="ARBA00001436"/>
    </source>
</evidence>
<dbReference type="Pfam" id="PF01094">
    <property type="entry name" value="ANF_receptor"/>
    <property type="match status" value="1"/>
</dbReference>
<sequence length="574" mass="66391">MAKQLLLEVSKKARVIIVTLRGEQVREVMIAAHKLGLINGEYVFISIELFPDFDYFGNQEWKQGDEYDEIAKEAYEALMTIGLFEPKTKEYFDFQDELRSREMQIYNRTRRFPTDRNFFTSAFYDAVILYSLAVNETLAEGGDIRDGSQSTAFSFLCRRMSLNAELMKMSWMIKWDDLVFEKQKRSTFSRSMSMGRLVLVAKLKKDKIDLNRDVLVELRNMRQLDHTNLVRFMGACVEQPNIAIVQEFCTKGNLEGILHNDDIKLDWTFKYSLINDVIQGLHYIHGSNIAIHGYLTSETCFVDSRFVLKLGFHGLHLFRKDEKIDQTDSKQMYKILSKVKDEKHPPFRQVISDTEVNPNIIHLINKCVDERPEFRPNPASMMVHMRRINKNIKGGSNLLDNLLARMEQYANNLEKLVEERTAAFLEEKKKAETLLYEVLPKSVADQLKHGQSVKPEYYEAVTIFFSDIVGFTSMSAQSTPMQVVAFLNDLYTCFDGILVSFDVYKVETIGDAYMVVSGLPIRNGDKHAREIANMSLVLIDACSNFKIRHFPDHKLLLRVGIHTGRYFTFLCFSL</sequence>
<keyword evidence="4" id="KW-0812">Transmembrane</keyword>
<dbReference type="GO" id="GO:0004016">
    <property type="term" value="F:adenylate cyclase activity"/>
    <property type="evidence" value="ECO:0007669"/>
    <property type="project" value="TreeGrafter"/>
</dbReference>
<dbReference type="Gene3D" id="3.40.50.2300">
    <property type="match status" value="1"/>
</dbReference>
<dbReference type="InterPro" id="IPR029787">
    <property type="entry name" value="Nucleotide_cyclase"/>
</dbReference>
<evidence type="ECO:0000256" key="6">
    <source>
        <dbReference type="ARBA" id="ARBA00022741"/>
    </source>
</evidence>
<gene>
    <name evidence="17" type="ORF">HOLleu_20259</name>
</gene>
<dbReference type="EC" id="4.6.1.2" evidence="3"/>
<comment type="caution">
    <text evidence="17">The sequence shown here is derived from an EMBL/GenBank/DDBJ whole genome shotgun (WGS) entry which is preliminary data.</text>
</comment>
<evidence type="ECO:0000256" key="4">
    <source>
        <dbReference type="ARBA" id="ARBA00022692"/>
    </source>
</evidence>
<evidence type="ECO:0000256" key="7">
    <source>
        <dbReference type="ARBA" id="ARBA00022989"/>
    </source>
</evidence>
<name>A0A9Q1C0W9_HOLLE</name>
<keyword evidence="12" id="KW-0456">Lyase</keyword>
<evidence type="ECO:0000256" key="12">
    <source>
        <dbReference type="ARBA" id="ARBA00023239"/>
    </source>
</evidence>
<evidence type="ECO:0000313" key="17">
    <source>
        <dbReference type="EMBL" id="KAJ8036322.1"/>
    </source>
</evidence>
<keyword evidence="7" id="KW-1133">Transmembrane helix</keyword>
<evidence type="ECO:0000256" key="2">
    <source>
        <dbReference type="ARBA" id="ARBA00004251"/>
    </source>
</evidence>
<feature type="domain" description="Guanylate cyclase" evidence="16">
    <location>
        <begin position="462"/>
        <end position="564"/>
    </location>
</feature>
<dbReference type="Gene3D" id="6.10.250.780">
    <property type="match status" value="1"/>
</dbReference>
<keyword evidence="10 17" id="KW-0675">Receptor</keyword>
<evidence type="ECO:0000256" key="5">
    <source>
        <dbReference type="ARBA" id="ARBA00022729"/>
    </source>
</evidence>
<evidence type="ECO:0000256" key="11">
    <source>
        <dbReference type="ARBA" id="ARBA00023180"/>
    </source>
</evidence>
<dbReference type="PROSITE" id="PS50125">
    <property type="entry name" value="GUANYLATE_CYCLASE_2"/>
    <property type="match status" value="1"/>
</dbReference>
<dbReference type="InterPro" id="IPR001170">
    <property type="entry name" value="ANPR/GUC"/>
</dbReference>
<evidence type="ECO:0000256" key="10">
    <source>
        <dbReference type="ARBA" id="ARBA00023170"/>
    </source>
</evidence>
<dbReference type="GO" id="GO:0017046">
    <property type="term" value="F:peptide hormone binding"/>
    <property type="evidence" value="ECO:0007669"/>
    <property type="project" value="TreeGrafter"/>
</dbReference>
<dbReference type="Gene3D" id="1.10.510.10">
    <property type="entry name" value="Transferase(Phosphotransferase) domain 1"/>
    <property type="match status" value="1"/>
</dbReference>
<dbReference type="InterPro" id="IPR011009">
    <property type="entry name" value="Kinase-like_dom_sf"/>
</dbReference>
<evidence type="ECO:0000256" key="9">
    <source>
        <dbReference type="ARBA" id="ARBA00023136"/>
    </source>
</evidence>
<dbReference type="GO" id="GO:0035556">
    <property type="term" value="P:intracellular signal transduction"/>
    <property type="evidence" value="ECO:0007669"/>
    <property type="project" value="InterPro"/>
</dbReference>
<keyword evidence="6" id="KW-0547">Nucleotide-binding</keyword>
<dbReference type="EMBL" id="JAIZAY010000009">
    <property type="protein sequence ID" value="KAJ8036322.1"/>
    <property type="molecule type" value="Genomic_DNA"/>
</dbReference>
<dbReference type="PROSITE" id="PS50011">
    <property type="entry name" value="PROTEIN_KINASE_DOM"/>
    <property type="match status" value="1"/>
</dbReference>
<dbReference type="GO" id="GO:0016941">
    <property type="term" value="F:natriuretic peptide receptor activity"/>
    <property type="evidence" value="ECO:0007669"/>
    <property type="project" value="TreeGrafter"/>
</dbReference>
<comment type="subcellular location">
    <subcellularLocation>
        <location evidence="2">Cell membrane</location>
        <topology evidence="2">Single-pass type I membrane protein</topology>
    </subcellularLocation>
</comment>